<dbReference type="Gene3D" id="3.40.50.150">
    <property type="entry name" value="Vaccinia Virus protein VP39"/>
    <property type="match status" value="1"/>
</dbReference>
<dbReference type="GeneID" id="28733685"/>
<evidence type="ECO:0000256" key="3">
    <source>
        <dbReference type="ARBA" id="ARBA00022679"/>
    </source>
</evidence>
<dbReference type="PANTHER" id="PTHR12176">
    <property type="entry name" value="SAM-DEPENDENT METHYLTRANSFERASE SUPERFAMILY PROTEIN"/>
    <property type="match status" value="1"/>
</dbReference>
<name>A0A0N0NQ05_9EURO</name>
<keyword evidence="3" id="KW-0808">Transferase</keyword>
<dbReference type="STRING" id="1664694.A0A0N0NQ05"/>
<dbReference type="EMBL" id="LFJN01000006">
    <property type="protein sequence ID" value="KPI43129.1"/>
    <property type="molecule type" value="Genomic_DNA"/>
</dbReference>
<dbReference type="OrthoDB" id="411785at2759"/>
<dbReference type="InterPro" id="IPR013216">
    <property type="entry name" value="Methyltransf_11"/>
</dbReference>
<accession>A0A0N0NQ05</accession>
<comment type="similarity">
    <text evidence="1">Belongs to the methyltransferase superfamily.</text>
</comment>
<comment type="caution">
    <text evidence="5">The sequence shown here is derived from an EMBL/GenBank/DDBJ whole genome shotgun (WGS) entry which is preliminary data.</text>
</comment>
<dbReference type="SUPFAM" id="SSF53335">
    <property type="entry name" value="S-adenosyl-L-methionine-dependent methyltransferases"/>
    <property type="match status" value="1"/>
</dbReference>
<gene>
    <name evidence="5" type="ORF">AB675_1881</name>
</gene>
<dbReference type="RefSeq" id="XP_018003092.1">
    <property type="nucleotide sequence ID" value="XM_018141805.1"/>
</dbReference>
<keyword evidence="6" id="KW-1185">Reference proteome</keyword>
<protein>
    <recommendedName>
        <fullName evidence="4">Methyltransferase type 11 domain-containing protein</fullName>
    </recommendedName>
</protein>
<evidence type="ECO:0000256" key="1">
    <source>
        <dbReference type="ARBA" id="ARBA00008361"/>
    </source>
</evidence>
<proteinExistence type="inferred from homology"/>
<dbReference type="Pfam" id="PF08241">
    <property type="entry name" value="Methyltransf_11"/>
    <property type="match status" value="1"/>
</dbReference>
<dbReference type="GO" id="GO:0032259">
    <property type="term" value="P:methylation"/>
    <property type="evidence" value="ECO:0007669"/>
    <property type="project" value="UniProtKB-KW"/>
</dbReference>
<dbReference type="VEuPathDB" id="FungiDB:AB675_1881"/>
<dbReference type="Proteomes" id="UP000038010">
    <property type="component" value="Unassembled WGS sequence"/>
</dbReference>
<dbReference type="InterPro" id="IPR051419">
    <property type="entry name" value="Lys/N-term_MeTrsfase_sf"/>
</dbReference>
<sequence>MAEREAALDLEWQVMDVRDLKFPDKSFDIAIDKGTLDAMLHGSLWDPEDDVKENTKAYVDEVARILRPGGAWLYVTYRQPHFLKPMLARPDMWSLHVESLEDVPGSFEYFGFVMTKLITA</sequence>
<dbReference type="AlphaFoldDB" id="A0A0N0NQ05"/>
<reference evidence="5 6" key="1">
    <citation type="submission" date="2015-06" db="EMBL/GenBank/DDBJ databases">
        <title>Draft genome of the ant-associated black yeast Phialophora attae CBS 131958.</title>
        <authorList>
            <person name="Moreno L.F."/>
            <person name="Stielow B.J."/>
            <person name="de Hoog S."/>
            <person name="Vicente V.A."/>
            <person name="Weiss V.A."/>
            <person name="de Vries M."/>
            <person name="Cruz L.M."/>
            <person name="Souza E.M."/>
        </authorList>
    </citation>
    <scope>NUCLEOTIDE SEQUENCE [LARGE SCALE GENOMIC DNA]</scope>
    <source>
        <strain evidence="5 6">CBS 131958</strain>
    </source>
</reference>
<dbReference type="GO" id="GO:0008757">
    <property type="term" value="F:S-adenosylmethionine-dependent methyltransferase activity"/>
    <property type="evidence" value="ECO:0007669"/>
    <property type="project" value="InterPro"/>
</dbReference>
<organism evidence="5 6">
    <name type="scientific">Cyphellophora attinorum</name>
    <dbReference type="NCBI Taxonomy" id="1664694"/>
    <lineage>
        <taxon>Eukaryota</taxon>
        <taxon>Fungi</taxon>
        <taxon>Dikarya</taxon>
        <taxon>Ascomycota</taxon>
        <taxon>Pezizomycotina</taxon>
        <taxon>Eurotiomycetes</taxon>
        <taxon>Chaetothyriomycetidae</taxon>
        <taxon>Chaetothyriales</taxon>
        <taxon>Cyphellophoraceae</taxon>
        <taxon>Cyphellophora</taxon>
    </lineage>
</organism>
<evidence type="ECO:0000259" key="4">
    <source>
        <dbReference type="Pfam" id="PF08241"/>
    </source>
</evidence>
<keyword evidence="2" id="KW-0489">Methyltransferase</keyword>
<evidence type="ECO:0000313" key="5">
    <source>
        <dbReference type="EMBL" id="KPI43129.1"/>
    </source>
</evidence>
<feature type="domain" description="Methyltransferase type 11" evidence="4">
    <location>
        <begin position="7"/>
        <end position="71"/>
    </location>
</feature>
<dbReference type="InterPro" id="IPR029063">
    <property type="entry name" value="SAM-dependent_MTases_sf"/>
</dbReference>
<evidence type="ECO:0000313" key="6">
    <source>
        <dbReference type="Proteomes" id="UP000038010"/>
    </source>
</evidence>
<dbReference type="PANTHER" id="PTHR12176:SF80">
    <property type="entry name" value="EEF1A LYSINE METHYLTRANSFERASE 4"/>
    <property type="match status" value="1"/>
</dbReference>
<evidence type="ECO:0000256" key="2">
    <source>
        <dbReference type="ARBA" id="ARBA00022603"/>
    </source>
</evidence>